<proteinExistence type="predicted"/>
<gene>
    <name evidence="2" type="ORF">MAMT_01030</name>
</gene>
<feature type="transmembrane region" description="Helical" evidence="1">
    <location>
        <begin position="49"/>
        <end position="72"/>
    </location>
</feature>
<keyword evidence="3" id="KW-1185">Reference proteome</keyword>
<evidence type="ECO:0000313" key="3">
    <source>
        <dbReference type="Proteomes" id="UP000334923"/>
    </source>
</evidence>
<evidence type="ECO:0000256" key="1">
    <source>
        <dbReference type="SAM" id="Phobius"/>
    </source>
</evidence>
<protein>
    <submittedName>
        <fullName evidence="2">Uncharacterized protein</fullName>
    </submittedName>
</protein>
<evidence type="ECO:0000313" key="2">
    <source>
        <dbReference type="EMBL" id="VVM06178.1"/>
    </source>
</evidence>
<dbReference type="EMBL" id="CABFVA020000050">
    <property type="protein sequence ID" value="VVM06178.1"/>
    <property type="molecule type" value="Genomic_DNA"/>
</dbReference>
<feature type="transmembrane region" description="Helical" evidence="1">
    <location>
        <begin position="15"/>
        <end position="37"/>
    </location>
</feature>
<dbReference type="AlphaFoldDB" id="A0A5E6MAC9"/>
<reference evidence="2 3" key="1">
    <citation type="submission" date="2019-09" db="EMBL/GenBank/DDBJ databases">
        <authorList>
            <person name="Cremers G."/>
        </authorList>
    </citation>
    <scope>NUCLEOTIDE SEQUENCE [LARGE SCALE GENOMIC DNA]</scope>
    <source>
        <strain evidence="2">4A</strain>
    </source>
</reference>
<keyword evidence="1" id="KW-0812">Transmembrane</keyword>
<sequence length="87" mass="9267">MQGQREHGGSTEGKLLAALLLFLVVTAPVVFAGWGFLNALLEAQGGANAGIGSLLCLGLFLLLALLFGRFLLRYSEVSDESKRSRES</sequence>
<organism evidence="2 3">
    <name type="scientific">Methylacidimicrobium tartarophylax</name>
    <dbReference type="NCBI Taxonomy" id="1041768"/>
    <lineage>
        <taxon>Bacteria</taxon>
        <taxon>Pseudomonadati</taxon>
        <taxon>Verrucomicrobiota</taxon>
        <taxon>Methylacidimicrobium</taxon>
    </lineage>
</organism>
<name>A0A5E6MAC9_9BACT</name>
<keyword evidence="1" id="KW-0472">Membrane</keyword>
<dbReference type="Proteomes" id="UP000334923">
    <property type="component" value="Unassembled WGS sequence"/>
</dbReference>
<dbReference type="RefSeq" id="WP_142659918.1">
    <property type="nucleotide sequence ID" value="NZ_CABFVA020000050.1"/>
</dbReference>
<keyword evidence="1" id="KW-1133">Transmembrane helix</keyword>
<accession>A0A5E6MAC9</accession>